<reference evidence="7 8" key="1">
    <citation type="journal article" date="2024" name="Nat. Commun.">
        <title>Phylogenomics reveals the evolutionary origins of lichenization in chlorophyte algae.</title>
        <authorList>
            <person name="Puginier C."/>
            <person name="Libourel C."/>
            <person name="Otte J."/>
            <person name="Skaloud P."/>
            <person name="Haon M."/>
            <person name="Grisel S."/>
            <person name="Petersen M."/>
            <person name="Berrin J.G."/>
            <person name="Delaux P.M."/>
            <person name="Dal Grande F."/>
            <person name="Keller J."/>
        </authorList>
    </citation>
    <scope>NUCLEOTIDE SEQUENCE [LARGE SCALE GENOMIC DNA]</scope>
    <source>
        <strain evidence="7 8">SAG 2036</strain>
    </source>
</reference>
<feature type="compositionally biased region" description="Low complexity" evidence="5">
    <location>
        <begin position="321"/>
        <end position="331"/>
    </location>
</feature>
<evidence type="ECO:0000259" key="6">
    <source>
        <dbReference type="PROSITE" id="PS50089"/>
    </source>
</evidence>
<evidence type="ECO:0000256" key="2">
    <source>
        <dbReference type="ARBA" id="ARBA00022771"/>
    </source>
</evidence>
<dbReference type="GO" id="GO:0006513">
    <property type="term" value="P:protein monoubiquitination"/>
    <property type="evidence" value="ECO:0007669"/>
    <property type="project" value="InterPro"/>
</dbReference>
<dbReference type="InterPro" id="IPR039577">
    <property type="entry name" value="Rad18"/>
</dbReference>
<dbReference type="PROSITE" id="PS50089">
    <property type="entry name" value="ZF_RING_2"/>
    <property type="match status" value="1"/>
</dbReference>
<evidence type="ECO:0000256" key="3">
    <source>
        <dbReference type="ARBA" id="ARBA00022833"/>
    </source>
</evidence>
<dbReference type="Proteomes" id="UP001465755">
    <property type="component" value="Unassembled WGS sequence"/>
</dbReference>
<evidence type="ECO:0000256" key="1">
    <source>
        <dbReference type="ARBA" id="ARBA00022723"/>
    </source>
</evidence>
<feature type="compositionally biased region" description="Low complexity" evidence="5">
    <location>
        <begin position="142"/>
        <end position="155"/>
    </location>
</feature>
<feature type="region of interest" description="Disordered" evidence="5">
    <location>
        <begin position="320"/>
        <end position="373"/>
    </location>
</feature>
<protein>
    <recommendedName>
        <fullName evidence="6">RING-type domain-containing protein</fullName>
    </recommendedName>
</protein>
<evidence type="ECO:0000256" key="5">
    <source>
        <dbReference type="SAM" id="MobiDB-lite"/>
    </source>
</evidence>
<comment type="caution">
    <text evidence="7">The sequence shown here is derived from an EMBL/GenBank/DDBJ whole genome shotgun (WGS) entry which is preliminary data.</text>
</comment>
<feature type="compositionally biased region" description="Basic and acidic residues" evidence="5">
    <location>
        <begin position="332"/>
        <end position="350"/>
    </location>
</feature>
<evidence type="ECO:0000313" key="8">
    <source>
        <dbReference type="Proteomes" id="UP001465755"/>
    </source>
</evidence>
<dbReference type="Gene3D" id="3.30.40.10">
    <property type="entry name" value="Zinc/RING finger domain, C3HC4 (zinc finger)"/>
    <property type="match status" value="1"/>
</dbReference>
<dbReference type="GO" id="GO:0003697">
    <property type="term" value="F:single-stranded DNA binding"/>
    <property type="evidence" value="ECO:0007669"/>
    <property type="project" value="InterPro"/>
</dbReference>
<dbReference type="GO" id="GO:0006301">
    <property type="term" value="P:DNA damage tolerance"/>
    <property type="evidence" value="ECO:0007669"/>
    <property type="project" value="InterPro"/>
</dbReference>
<sequence length="373" mass="39731">MDLDAADWPETFALRAPFLQLDEAASCAICHEAFNVPLALPCGHSFCAECIRSNVEYQERSAPARCPQCRERCDARHLHHNLALQSIVNAWMVARSGLKQLATAPPSAKYGEPGTQTRSRAAAARGPCQGNNARGRARQNTQQDASAPSQPPSSQLKRKHPEPSSSSSQSQSQSPAAQSSQSCLESDYRPSQRALSAASAVINDHLDRCLQNHVNTADADPAPAAAAVNARGAARQGNNARKAQLQEMEQRYTRFRVAVQTALDGGEGHLGYSEVARRLVARDKQAAVAGLPSHVMPKANRSSDPGGGFTELIQATKARKASAASAGAGRPALHDLTGDDRPSGAIDPRHCASNSSGEEMRCVGWQTDTQSSL</sequence>
<keyword evidence="1" id="KW-0479">Metal-binding</keyword>
<evidence type="ECO:0000313" key="7">
    <source>
        <dbReference type="EMBL" id="KAK9789049.1"/>
    </source>
</evidence>
<dbReference type="InterPro" id="IPR001841">
    <property type="entry name" value="Znf_RING"/>
</dbReference>
<dbReference type="InterPro" id="IPR013083">
    <property type="entry name" value="Znf_RING/FYVE/PHD"/>
</dbReference>
<dbReference type="Pfam" id="PF13445">
    <property type="entry name" value="zf-RING_UBOX"/>
    <property type="match status" value="1"/>
</dbReference>
<dbReference type="AlphaFoldDB" id="A0AAW1NNM8"/>
<feature type="compositionally biased region" description="Low complexity" evidence="5">
    <location>
        <begin position="163"/>
        <end position="182"/>
    </location>
</feature>
<gene>
    <name evidence="7" type="ORF">WJX73_002372</name>
</gene>
<keyword evidence="3" id="KW-0862">Zinc</keyword>
<dbReference type="PANTHER" id="PTHR14134">
    <property type="entry name" value="E3 UBIQUITIN-PROTEIN LIGASE RAD18"/>
    <property type="match status" value="1"/>
</dbReference>
<dbReference type="InterPro" id="IPR027370">
    <property type="entry name" value="Znf-RING_euk"/>
</dbReference>
<keyword evidence="2 4" id="KW-0863">Zinc-finger</keyword>
<feature type="domain" description="RING-type" evidence="6">
    <location>
        <begin position="27"/>
        <end position="70"/>
    </location>
</feature>
<dbReference type="EMBL" id="JALJOQ010000214">
    <property type="protein sequence ID" value="KAK9789049.1"/>
    <property type="molecule type" value="Genomic_DNA"/>
</dbReference>
<evidence type="ECO:0000256" key="4">
    <source>
        <dbReference type="PROSITE-ProRule" id="PRU00175"/>
    </source>
</evidence>
<dbReference type="PROSITE" id="PS00518">
    <property type="entry name" value="ZF_RING_1"/>
    <property type="match status" value="1"/>
</dbReference>
<dbReference type="SUPFAM" id="SSF57850">
    <property type="entry name" value="RING/U-box"/>
    <property type="match status" value="1"/>
</dbReference>
<name>A0AAW1NNM8_9CHLO</name>
<organism evidence="7 8">
    <name type="scientific">Symbiochloris irregularis</name>
    <dbReference type="NCBI Taxonomy" id="706552"/>
    <lineage>
        <taxon>Eukaryota</taxon>
        <taxon>Viridiplantae</taxon>
        <taxon>Chlorophyta</taxon>
        <taxon>core chlorophytes</taxon>
        <taxon>Trebouxiophyceae</taxon>
        <taxon>Trebouxiales</taxon>
        <taxon>Trebouxiaceae</taxon>
        <taxon>Symbiochloris</taxon>
    </lineage>
</organism>
<feature type="region of interest" description="Disordered" evidence="5">
    <location>
        <begin position="102"/>
        <end position="190"/>
    </location>
</feature>
<dbReference type="InterPro" id="IPR017907">
    <property type="entry name" value="Znf_RING_CS"/>
</dbReference>
<dbReference type="GO" id="GO:0061630">
    <property type="term" value="F:ubiquitin protein ligase activity"/>
    <property type="evidence" value="ECO:0007669"/>
    <property type="project" value="InterPro"/>
</dbReference>
<keyword evidence="8" id="KW-1185">Reference proteome</keyword>
<accession>A0AAW1NNM8</accession>
<dbReference type="GO" id="GO:0008270">
    <property type="term" value="F:zinc ion binding"/>
    <property type="evidence" value="ECO:0007669"/>
    <property type="project" value="UniProtKB-KW"/>
</dbReference>
<proteinExistence type="predicted"/>
<dbReference type="SMART" id="SM00184">
    <property type="entry name" value="RING"/>
    <property type="match status" value="1"/>
</dbReference>